<dbReference type="PANTHER" id="PTHR46825">
    <property type="entry name" value="D-ALANYL-D-ALANINE-CARBOXYPEPTIDASE/ENDOPEPTIDASE AMPH"/>
    <property type="match status" value="1"/>
</dbReference>
<protein>
    <recommendedName>
        <fullName evidence="2">Beta-lactamase-related domain-containing protein</fullName>
    </recommendedName>
</protein>
<dbReference type="Gene3D" id="3.40.710.10">
    <property type="entry name" value="DD-peptidase/beta-lactamase superfamily"/>
    <property type="match status" value="1"/>
</dbReference>
<dbReference type="RefSeq" id="WP_189456631.1">
    <property type="nucleotide sequence ID" value="NZ_BMYD01000003.1"/>
</dbReference>
<accession>A0A918W9C5</accession>
<dbReference type="PROSITE" id="PS00146">
    <property type="entry name" value="BETA_LACTAMASE_A"/>
    <property type="match status" value="1"/>
</dbReference>
<organism evidence="3 4">
    <name type="scientific">Cognatilysobacter bugurensis</name>
    <dbReference type="NCBI Taxonomy" id="543356"/>
    <lineage>
        <taxon>Bacteria</taxon>
        <taxon>Pseudomonadati</taxon>
        <taxon>Pseudomonadota</taxon>
        <taxon>Gammaproteobacteria</taxon>
        <taxon>Lysobacterales</taxon>
        <taxon>Lysobacteraceae</taxon>
        <taxon>Cognatilysobacter</taxon>
    </lineage>
</organism>
<dbReference type="EMBL" id="BMYD01000003">
    <property type="protein sequence ID" value="GHA84144.1"/>
    <property type="molecule type" value="Genomic_DNA"/>
</dbReference>
<proteinExistence type="predicted"/>
<dbReference type="PANTHER" id="PTHR46825:SF9">
    <property type="entry name" value="BETA-LACTAMASE-RELATED DOMAIN-CONTAINING PROTEIN"/>
    <property type="match status" value="1"/>
</dbReference>
<evidence type="ECO:0000259" key="2">
    <source>
        <dbReference type="Pfam" id="PF00144"/>
    </source>
</evidence>
<feature type="signal peptide" evidence="1">
    <location>
        <begin position="1"/>
        <end position="22"/>
    </location>
</feature>
<comment type="caution">
    <text evidence="3">The sequence shown here is derived from an EMBL/GenBank/DDBJ whole genome shotgun (WGS) entry which is preliminary data.</text>
</comment>
<dbReference type="SUPFAM" id="SSF56601">
    <property type="entry name" value="beta-lactamase/transpeptidase-like"/>
    <property type="match status" value="1"/>
</dbReference>
<reference evidence="3" key="1">
    <citation type="journal article" date="2014" name="Int. J. Syst. Evol. Microbiol.">
        <title>Complete genome sequence of Corynebacterium casei LMG S-19264T (=DSM 44701T), isolated from a smear-ripened cheese.</title>
        <authorList>
            <consortium name="US DOE Joint Genome Institute (JGI-PGF)"/>
            <person name="Walter F."/>
            <person name="Albersmeier A."/>
            <person name="Kalinowski J."/>
            <person name="Ruckert C."/>
        </authorList>
    </citation>
    <scope>NUCLEOTIDE SEQUENCE</scope>
    <source>
        <strain evidence="3">KCTC 23077</strain>
    </source>
</reference>
<feature type="chain" id="PRO_5038138120" description="Beta-lactamase-related domain-containing protein" evidence="1">
    <location>
        <begin position="23"/>
        <end position="469"/>
    </location>
</feature>
<keyword evidence="1" id="KW-0732">Signal</keyword>
<name>A0A918W9C5_9GAMM</name>
<dbReference type="InterPro" id="IPR050491">
    <property type="entry name" value="AmpC-like"/>
</dbReference>
<gene>
    <name evidence="3" type="ORF">GCM10007067_22950</name>
</gene>
<sequence length="469" mass="50022">MKNFPRLTTLALVSALSTSTWAAEPAVEDFGAYAESLLGQAYPADGPGAAVLVVKGDKVLFRGARGEANVEADVPLTADSTFQIASVTKQFAAAALLTLADEGKVALGDPLSKYLPDYPGGDAITIEQLLDHTSGIKNFTAIEGAMEGAVSRELTTQQLVDYFKHHTPDFQPGAGWKYNNSGYVLVGAVIEAVTHKPWHAYVEDALLDPHGLDDTGYAADATIAPAVVAGYTHVDGRPVAPSVQFHLTQAHAAGALASTVDDLADWNRALHSGRVLKPTTYNRMVTPTGRGKEGDYGFGIGRGSVRGQEVLEHSGRMYGYMSRLLYLPDSQTTVVVLHNSDSPGDRGHPDTVARRLAAAAIGKPYPLVVPVELGSDALRVYEGVYRVDDESTRTLRVVDGVLTAQRSGSEPLPLIPVGSDTFYYQGSFTYFTLERDEAGALVAMRFFADGEGVGDLAPRVDKPAGTQRL</sequence>
<feature type="domain" description="Beta-lactamase-related" evidence="2">
    <location>
        <begin position="46"/>
        <end position="358"/>
    </location>
</feature>
<dbReference type="AlphaFoldDB" id="A0A918W9C5"/>
<evidence type="ECO:0000313" key="4">
    <source>
        <dbReference type="Proteomes" id="UP000646426"/>
    </source>
</evidence>
<dbReference type="Proteomes" id="UP000646426">
    <property type="component" value="Unassembled WGS sequence"/>
</dbReference>
<reference evidence="3" key="2">
    <citation type="submission" date="2020-09" db="EMBL/GenBank/DDBJ databases">
        <authorList>
            <person name="Sun Q."/>
            <person name="Kim S."/>
        </authorList>
    </citation>
    <scope>NUCLEOTIDE SEQUENCE</scope>
    <source>
        <strain evidence="3">KCTC 23077</strain>
    </source>
</reference>
<dbReference type="InterPro" id="IPR023650">
    <property type="entry name" value="Beta-lactam_class-A_AS"/>
</dbReference>
<evidence type="ECO:0000256" key="1">
    <source>
        <dbReference type="SAM" id="SignalP"/>
    </source>
</evidence>
<dbReference type="Pfam" id="PF00144">
    <property type="entry name" value="Beta-lactamase"/>
    <property type="match status" value="1"/>
</dbReference>
<evidence type="ECO:0000313" key="3">
    <source>
        <dbReference type="EMBL" id="GHA84144.1"/>
    </source>
</evidence>
<keyword evidence="4" id="KW-1185">Reference proteome</keyword>
<dbReference type="InterPro" id="IPR012338">
    <property type="entry name" value="Beta-lactam/transpept-like"/>
</dbReference>
<dbReference type="InterPro" id="IPR001466">
    <property type="entry name" value="Beta-lactam-related"/>
</dbReference>